<name>A0A7X9P3F9_9BACT</name>
<evidence type="ECO:0000313" key="1">
    <source>
        <dbReference type="EMBL" id="NME67722.1"/>
    </source>
</evidence>
<organism evidence="1 2">
    <name type="scientific">Flammeovirga aprica JL-4</name>
    <dbReference type="NCBI Taxonomy" id="694437"/>
    <lineage>
        <taxon>Bacteria</taxon>
        <taxon>Pseudomonadati</taxon>
        <taxon>Bacteroidota</taxon>
        <taxon>Cytophagia</taxon>
        <taxon>Cytophagales</taxon>
        <taxon>Flammeovirgaceae</taxon>
        <taxon>Flammeovirga</taxon>
    </lineage>
</organism>
<reference evidence="1 2" key="1">
    <citation type="submission" date="2020-04" db="EMBL/GenBank/DDBJ databases">
        <title>Flammeovirga sp. SR4, a novel species isolated from seawater.</title>
        <authorList>
            <person name="Wang X."/>
        </authorList>
    </citation>
    <scope>NUCLEOTIDE SEQUENCE [LARGE SCALE GENOMIC DNA]</scope>
    <source>
        <strain evidence="1 2">ATCC 23126</strain>
    </source>
</reference>
<evidence type="ECO:0000313" key="2">
    <source>
        <dbReference type="Proteomes" id="UP000576082"/>
    </source>
</evidence>
<keyword evidence="2" id="KW-1185">Reference proteome</keyword>
<dbReference type="AlphaFoldDB" id="A0A7X9P3F9"/>
<sequence>MSIYHSLFDLMLGKWMLFHNKNYPSGKILKITTAWIDYLNTYQLSITIQQTEQESTLVRIPLEYDSEDYYIKLLRGSLGVLFDSKEELDEELVSQH</sequence>
<dbReference type="RefSeq" id="WP_169656053.1">
    <property type="nucleotide sequence ID" value="NZ_JABANE010000014.1"/>
</dbReference>
<dbReference type="Proteomes" id="UP000576082">
    <property type="component" value="Unassembled WGS sequence"/>
</dbReference>
<protein>
    <submittedName>
        <fullName evidence="1">Uncharacterized protein</fullName>
    </submittedName>
</protein>
<proteinExistence type="predicted"/>
<comment type="caution">
    <text evidence="1">The sequence shown here is derived from an EMBL/GenBank/DDBJ whole genome shotgun (WGS) entry which is preliminary data.</text>
</comment>
<gene>
    <name evidence="1" type="ORF">HHU12_07065</name>
</gene>
<accession>A0A7X9P3F9</accession>
<dbReference type="EMBL" id="JABANE010000014">
    <property type="protein sequence ID" value="NME67722.1"/>
    <property type="molecule type" value="Genomic_DNA"/>
</dbReference>